<dbReference type="InterPro" id="IPR050352">
    <property type="entry name" value="ABCG_transporters"/>
</dbReference>
<dbReference type="GO" id="GO:0005524">
    <property type="term" value="F:ATP binding"/>
    <property type="evidence" value="ECO:0007669"/>
    <property type="project" value="UniProtKB-KW"/>
</dbReference>
<feature type="region of interest" description="Disordered" evidence="9">
    <location>
        <begin position="1"/>
        <end position="24"/>
    </location>
</feature>
<gene>
    <name evidence="12" type="ORF">RUM43_009694</name>
</gene>
<feature type="domain" description="ABC transporter" evidence="11">
    <location>
        <begin position="73"/>
        <end position="311"/>
    </location>
</feature>
<evidence type="ECO:0000256" key="2">
    <source>
        <dbReference type="ARBA" id="ARBA00005814"/>
    </source>
</evidence>
<evidence type="ECO:0000256" key="3">
    <source>
        <dbReference type="ARBA" id="ARBA00022448"/>
    </source>
</evidence>
<protein>
    <recommendedName>
        <fullName evidence="11">ABC transporter domain-containing protein</fullName>
    </recommendedName>
</protein>
<dbReference type="InterPro" id="IPR043926">
    <property type="entry name" value="ABCG_dom"/>
</dbReference>
<keyword evidence="4 10" id="KW-0812">Transmembrane</keyword>
<dbReference type="EMBL" id="JAWJWE010000004">
    <property type="protein sequence ID" value="KAK6636042.1"/>
    <property type="molecule type" value="Genomic_DNA"/>
</dbReference>
<dbReference type="SUPFAM" id="SSF52540">
    <property type="entry name" value="P-loop containing nucleoside triphosphate hydrolases"/>
    <property type="match status" value="1"/>
</dbReference>
<dbReference type="InterPro" id="IPR003439">
    <property type="entry name" value="ABC_transporter-like_ATP-bd"/>
</dbReference>
<evidence type="ECO:0000256" key="6">
    <source>
        <dbReference type="ARBA" id="ARBA00022840"/>
    </source>
</evidence>
<dbReference type="GO" id="GO:0005886">
    <property type="term" value="C:plasma membrane"/>
    <property type="evidence" value="ECO:0007669"/>
    <property type="project" value="TreeGrafter"/>
</dbReference>
<dbReference type="PANTHER" id="PTHR48041:SF15">
    <property type="entry name" value="FI05267P"/>
    <property type="match status" value="1"/>
</dbReference>
<evidence type="ECO:0000256" key="5">
    <source>
        <dbReference type="ARBA" id="ARBA00022741"/>
    </source>
</evidence>
<keyword evidence="3" id="KW-0813">Transport</keyword>
<dbReference type="FunFam" id="3.40.50.300:FF:001077">
    <property type="entry name" value="Uncharacterized protein, isoform A"/>
    <property type="match status" value="1"/>
</dbReference>
<comment type="similarity">
    <text evidence="2">Belongs to the ABC transporter superfamily. ABCG family. Eye pigment precursor importer (TC 3.A.1.204) subfamily.</text>
</comment>
<evidence type="ECO:0000256" key="4">
    <source>
        <dbReference type="ARBA" id="ARBA00022692"/>
    </source>
</evidence>
<proteinExistence type="inferred from homology"/>
<evidence type="ECO:0000256" key="1">
    <source>
        <dbReference type="ARBA" id="ARBA00004141"/>
    </source>
</evidence>
<feature type="transmembrane region" description="Helical" evidence="10">
    <location>
        <begin position="534"/>
        <end position="557"/>
    </location>
</feature>
<evidence type="ECO:0000256" key="10">
    <source>
        <dbReference type="SAM" id="Phobius"/>
    </source>
</evidence>
<dbReference type="InterPro" id="IPR027417">
    <property type="entry name" value="P-loop_NTPase"/>
</dbReference>
<dbReference type="InterPro" id="IPR003593">
    <property type="entry name" value="AAA+_ATPase"/>
</dbReference>
<dbReference type="SMART" id="SM00382">
    <property type="entry name" value="AAA"/>
    <property type="match status" value="1"/>
</dbReference>
<keyword evidence="6" id="KW-0067">ATP-binding</keyword>
<sequence length="676" mass="76274">MSAEVPTEMNTLLPPPMEAADNQTSPTIPTKCLSHLPKRPPVDIEFSDVTYRVPTKKEFNSEVTSQQENKNTIAAMLVSQSEQEITSRSKLILRNINGLFRSGQLTAILGPSGSGKSTLLNILAGYKSEGSGGTILTNGQPRDMSLFRKISRYIMQEDIIQHNLTVEESMIISANLKLGKSRNHEEKMVAINEILDILRLNNCRKTWTTNLSGGERKRLSIALELVNNPPVIFLDEPTTGLDDLSSSQCISLLKVLAMGGRTIVCSIHTPSAKLFSMFDHIYIVAQGYCVFQGCVSDIVPFLQTFGFNCPTHYNPADFVIEVSSGEYGNHIDKMVAAIDNGKIYQWRHPNGDKNEPLPTARQTPIQTSKKEYNFDSSGWLQFTILLKRMMLQIKYLMLKIVLYIFVAFLVGGMFFQMGNDASKTLFNLGFCFVTLIALLYFPMMPVLLQFPSEVQLLKREYFNRWYGLTSYFFALSFSRLPLQLILPTIYTTIAYVLTNQPPELYRYLWFWFISLIVAVTSESFALVLSSSLSIVNGIFTGPALSVPLMLLAVYGLGYGSDNTPIYMKFFMSLSFLRYGLEGLVTAIYGGNRPNLVCPGEDIYCHYRNPKTIISLAGMENASLWYDMLALFAIAFIFRIACFLLLRYRLSKSKKFTALHRISRIIKANFDLTRKYS</sequence>
<evidence type="ECO:0000256" key="9">
    <source>
        <dbReference type="SAM" id="MobiDB-lite"/>
    </source>
</evidence>
<evidence type="ECO:0000256" key="7">
    <source>
        <dbReference type="ARBA" id="ARBA00022989"/>
    </source>
</evidence>
<dbReference type="GO" id="GO:0140359">
    <property type="term" value="F:ABC-type transporter activity"/>
    <property type="evidence" value="ECO:0007669"/>
    <property type="project" value="InterPro"/>
</dbReference>
<dbReference type="Proteomes" id="UP001372834">
    <property type="component" value="Unassembled WGS sequence"/>
</dbReference>
<dbReference type="Pfam" id="PF01061">
    <property type="entry name" value="ABC2_membrane"/>
    <property type="match status" value="1"/>
</dbReference>
<feature type="transmembrane region" description="Helical" evidence="10">
    <location>
        <begin position="427"/>
        <end position="450"/>
    </location>
</feature>
<reference evidence="12 13" key="1">
    <citation type="submission" date="2023-10" db="EMBL/GenBank/DDBJ databases">
        <title>Genomes of two closely related lineages of the louse Polyplax serrata with different host specificities.</title>
        <authorList>
            <person name="Martinu J."/>
            <person name="Tarabai H."/>
            <person name="Stefka J."/>
            <person name="Hypsa V."/>
        </authorList>
    </citation>
    <scope>NUCLEOTIDE SEQUENCE [LARGE SCALE GENOMIC DNA]</scope>
    <source>
        <strain evidence="12">HR10_N</strain>
    </source>
</reference>
<organism evidence="12 13">
    <name type="scientific">Polyplax serrata</name>
    <name type="common">Common mouse louse</name>
    <dbReference type="NCBI Taxonomy" id="468196"/>
    <lineage>
        <taxon>Eukaryota</taxon>
        <taxon>Metazoa</taxon>
        <taxon>Ecdysozoa</taxon>
        <taxon>Arthropoda</taxon>
        <taxon>Hexapoda</taxon>
        <taxon>Insecta</taxon>
        <taxon>Pterygota</taxon>
        <taxon>Neoptera</taxon>
        <taxon>Paraneoptera</taxon>
        <taxon>Psocodea</taxon>
        <taxon>Troctomorpha</taxon>
        <taxon>Phthiraptera</taxon>
        <taxon>Anoplura</taxon>
        <taxon>Polyplacidae</taxon>
        <taxon>Polyplax</taxon>
    </lineage>
</organism>
<keyword evidence="7 10" id="KW-1133">Transmembrane helix</keyword>
<dbReference type="GO" id="GO:0016887">
    <property type="term" value="F:ATP hydrolysis activity"/>
    <property type="evidence" value="ECO:0007669"/>
    <property type="project" value="InterPro"/>
</dbReference>
<dbReference type="PROSITE" id="PS00211">
    <property type="entry name" value="ABC_TRANSPORTER_1"/>
    <property type="match status" value="1"/>
</dbReference>
<name>A0AAN8RZT1_POLSC</name>
<keyword evidence="5" id="KW-0547">Nucleotide-binding</keyword>
<feature type="transmembrane region" description="Helical" evidence="10">
    <location>
        <begin position="623"/>
        <end position="645"/>
    </location>
</feature>
<comment type="subcellular location">
    <subcellularLocation>
        <location evidence="1">Membrane</location>
        <topology evidence="1">Multi-pass membrane protein</topology>
    </subcellularLocation>
</comment>
<dbReference type="Gene3D" id="3.40.50.300">
    <property type="entry name" value="P-loop containing nucleotide triphosphate hydrolases"/>
    <property type="match status" value="1"/>
</dbReference>
<dbReference type="Pfam" id="PF00005">
    <property type="entry name" value="ABC_tran"/>
    <property type="match status" value="1"/>
</dbReference>
<dbReference type="CDD" id="cd03213">
    <property type="entry name" value="ABCG_EPDR"/>
    <property type="match status" value="1"/>
</dbReference>
<dbReference type="InterPro" id="IPR013525">
    <property type="entry name" value="ABC2_TM"/>
</dbReference>
<evidence type="ECO:0000256" key="8">
    <source>
        <dbReference type="ARBA" id="ARBA00023136"/>
    </source>
</evidence>
<dbReference type="Pfam" id="PF19055">
    <property type="entry name" value="ABC2_membrane_7"/>
    <property type="match status" value="1"/>
</dbReference>
<dbReference type="PANTHER" id="PTHR48041">
    <property type="entry name" value="ABC TRANSPORTER G FAMILY MEMBER 28"/>
    <property type="match status" value="1"/>
</dbReference>
<feature type="transmembrane region" description="Helical" evidence="10">
    <location>
        <begin position="508"/>
        <end position="528"/>
    </location>
</feature>
<dbReference type="InterPro" id="IPR017871">
    <property type="entry name" value="ABC_transporter-like_CS"/>
</dbReference>
<feature type="transmembrane region" description="Helical" evidence="10">
    <location>
        <begin position="470"/>
        <end position="496"/>
    </location>
</feature>
<keyword evidence="8 10" id="KW-0472">Membrane</keyword>
<accession>A0AAN8RZT1</accession>
<comment type="caution">
    <text evidence="12">The sequence shown here is derived from an EMBL/GenBank/DDBJ whole genome shotgun (WGS) entry which is preliminary data.</text>
</comment>
<evidence type="ECO:0000259" key="11">
    <source>
        <dbReference type="PROSITE" id="PS50893"/>
    </source>
</evidence>
<feature type="transmembrane region" description="Helical" evidence="10">
    <location>
        <begin position="395"/>
        <end position="415"/>
    </location>
</feature>
<dbReference type="AlphaFoldDB" id="A0AAN8RZT1"/>
<evidence type="ECO:0000313" key="12">
    <source>
        <dbReference type="EMBL" id="KAK6636042.1"/>
    </source>
</evidence>
<evidence type="ECO:0000313" key="13">
    <source>
        <dbReference type="Proteomes" id="UP001372834"/>
    </source>
</evidence>
<dbReference type="PROSITE" id="PS50893">
    <property type="entry name" value="ABC_TRANSPORTER_2"/>
    <property type="match status" value="1"/>
</dbReference>